<evidence type="ECO:0000313" key="2">
    <source>
        <dbReference type="EMBL" id="RXV69282.1"/>
    </source>
</evidence>
<organism evidence="2 3">
    <name type="scientific">Burkholderia stabilis</name>
    <dbReference type="NCBI Taxonomy" id="95485"/>
    <lineage>
        <taxon>Bacteria</taxon>
        <taxon>Pseudomonadati</taxon>
        <taxon>Pseudomonadota</taxon>
        <taxon>Betaproteobacteria</taxon>
        <taxon>Burkholderiales</taxon>
        <taxon>Burkholderiaceae</taxon>
        <taxon>Burkholderia</taxon>
        <taxon>Burkholderia cepacia complex</taxon>
    </lineage>
</organism>
<proteinExistence type="predicted"/>
<dbReference type="Proteomes" id="UP000289650">
    <property type="component" value="Unassembled WGS sequence"/>
</dbReference>
<comment type="caution">
    <text evidence="2">The sequence shown here is derived from an EMBL/GenBank/DDBJ whole genome shotgun (WGS) entry which is preliminary data.</text>
</comment>
<dbReference type="AlphaFoldDB" id="A0A4Q2AH47"/>
<dbReference type="EMBL" id="QWEX01000002">
    <property type="protein sequence ID" value="RXV69282.1"/>
    <property type="molecule type" value="Genomic_DNA"/>
</dbReference>
<protein>
    <submittedName>
        <fullName evidence="2">Uncharacterized protein</fullName>
    </submittedName>
</protein>
<accession>A0A4Q2AH47</accession>
<name>A0A4Q2AH47_9BURK</name>
<reference evidence="2 3" key="1">
    <citation type="submission" date="2018-08" db="EMBL/GenBank/DDBJ databases">
        <title>Mountain-cultivated ginseng endophyte, Burkholderia stabilis and its activity against ginseng root rot disease.</title>
        <authorList>
            <person name="Tapan Kumar M."/>
            <person name="Bae H."/>
            <person name="Shanmugam G."/>
            <person name="Jeon J."/>
        </authorList>
    </citation>
    <scope>NUCLEOTIDE SEQUENCE [LARGE SCALE GENOMIC DNA]</scope>
    <source>
        <strain evidence="2 3">EB159</strain>
    </source>
</reference>
<feature type="region of interest" description="Disordered" evidence="1">
    <location>
        <begin position="50"/>
        <end position="78"/>
    </location>
</feature>
<evidence type="ECO:0000256" key="1">
    <source>
        <dbReference type="SAM" id="MobiDB-lite"/>
    </source>
</evidence>
<sequence>MTGHNDYSFHRLAAFAYAGCRSTGGRLPGLPGARHVRLDILAETVRHLVTPRRRQPASVSRDTHGKPVAAALRDDDSR</sequence>
<gene>
    <name evidence="2" type="ORF">D1006_29875</name>
</gene>
<dbReference type="OrthoDB" id="9016561at2"/>
<evidence type="ECO:0000313" key="3">
    <source>
        <dbReference type="Proteomes" id="UP000289650"/>
    </source>
</evidence>